<dbReference type="OrthoDB" id="695771at2759"/>
<feature type="domain" description="F-box" evidence="1">
    <location>
        <begin position="5"/>
        <end position="38"/>
    </location>
</feature>
<evidence type="ECO:0000313" key="2">
    <source>
        <dbReference type="EMBL" id="THU93315.1"/>
    </source>
</evidence>
<dbReference type="SUPFAM" id="SSF52047">
    <property type="entry name" value="RNI-like"/>
    <property type="match status" value="1"/>
</dbReference>
<keyword evidence="3" id="KW-1185">Reference proteome</keyword>
<gene>
    <name evidence="2" type="ORF">K435DRAFT_861621</name>
</gene>
<dbReference type="AlphaFoldDB" id="A0A4V4HF24"/>
<sequence>MAEHLAPDLVIEIVQHLPLTDTTLQVLTQVCSNWRQAIIGTPNQEWLQRAGPYGLDIVIADTTMRDQAYRYHPSMHNILDIITPFYKNWRTLQLTLDLEFYKRSFVMMQPKLIMLEELSLSFSGGYITTDRFEKQGFRTFSRAPRLKCVKLSSDISHLLPLLDYITLPYQRLTTLILDNVSTDNPILITQILAVASKLESARFDLGRCPLDYSSLYGNGSEITYDLFASKRSSAICPNLVELEIVSRGQIETSFVLEVLTAPALRELILRRDSSSSLGTVLEEFQKRSKAPLQVFHIYSANFLSEGIGLTPFLSLVGETLQELVFAFSDEQDLQEMMTDMTFPHYIGTFTETGELFDILLPNLKRLGIALEFWEDNSPDLIADVVASRGYGLHKDPRHSDPSVLDSTVSPGYRLRDWLRQHRLEELRIHLDGSPSHHATAEACFEQMKCFKEREVDALRLTWCRKFRIENADYWPLEKEDDGFFCFNTPPWKETVREG</sequence>
<dbReference type="Pfam" id="PF00646">
    <property type="entry name" value="F-box"/>
    <property type="match status" value="1"/>
</dbReference>
<dbReference type="InterPro" id="IPR001810">
    <property type="entry name" value="F-box_dom"/>
</dbReference>
<reference evidence="2 3" key="1">
    <citation type="journal article" date="2019" name="Nat. Ecol. Evol.">
        <title>Megaphylogeny resolves global patterns of mushroom evolution.</title>
        <authorList>
            <person name="Varga T."/>
            <person name="Krizsan K."/>
            <person name="Foldi C."/>
            <person name="Dima B."/>
            <person name="Sanchez-Garcia M."/>
            <person name="Sanchez-Ramirez S."/>
            <person name="Szollosi G.J."/>
            <person name="Szarkandi J.G."/>
            <person name="Papp V."/>
            <person name="Albert L."/>
            <person name="Andreopoulos W."/>
            <person name="Angelini C."/>
            <person name="Antonin V."/>
            <person name="Barry K.W."/>
            <person name="Bougher N.L."/>
            <person name="Buchanan P."/>
            <person name="Buyck B."/>
            <person name="Bense V."/>
            <person name="Catcheside P."/>
            <person name="Chovatia M."/>
            <person name="Cooper J."/>
            <person name="Damon W."/>
            <person name="Desjardin D."/>
            <person name="Finy P."/>
            <person name="Geml J."/>
            <person name="Haridas S."/>
            <person name="Hughes K."/>
            <person name="Justo A."/>
            <person name="Karasinski D."/>
            <person name="Kautmanova I."/>
            <person name="Kiss B."/>
            <person name="Kocsube S."/>
            <person name="Kotiranta H."/>
            <person name="LaButti K.M."/>
            <person name="Lechner B.E."/>
            <person name="Liimatainen K."/>
            <person name="Lipzen A."/>
            <person name="Lukacs Z."/>
            <person name="Mihaltcheva S."/>
            <person name="Morgado L.N."/>
            <person name="Niskanen T."/>
            <person name="Noordeloos M.E."/>
            <person name="Ohm R.A."/>
            <person name="Ortiz-Santana B."/>
            <person name="Ovrebo C."/>
            <person name="Racz N."/>
            <person name="Riley R."/>
            <person name="Savchenko A."/>
            <person name="Shiryaev A."/>
            <person name="Soop K."/>
            <person name="Spirin V."/>
            <person name="Szebenyi C."/>
            <person name="Tomsovsky M."/>
            <person name="Tulloss R.E."/>
            <person name="Uehling J."/>
            <person name="Grigoriev I.V."/>
            <person name="Vagvolgyi C."/>
            <person name="Papp T."/>
            <person name="Martin F.M."/>
            <person name="Miettinen O."/>
            <person name="Hibbett D.S."/>
            <person name="Nagy L.G."/>
        </authorList>
    </citation>
    <scope>NUCLEOTIDE SEQUENCE [LARGE SCALE GENOMIC DNA]</scope>
    <source>
        <strain evidence="2 3">CBS 962.96</strain>
    </source>
</reference>
<proteinExistence type="predicted"/>
<dbReference type="EMBL" id="ML179252">
    <property type="protein sequence ID" value="THU93315.1"/>
    <property type="molecule type" value="Genomic_DNA"/>
</dbReference>
<evidence type="ECO:0000313" key="3">
    <source>
        <dbReference type="Proteomes" id="UP000297245"/>
    </source>
</evidence>
<protein>
    <recommendedName>
        <fullName evidence="1">F-box domain-containing protein</fullName>
    </recommendedName>
</protein>
<evidence type="ECO:0000259" key="1">
    <source>
        <dbReference type="Pfam" id="PF00646"/>
    </source>
</evidence>
<organism evidence="2 3">
    <name type="scientific">Dendrothele bispora (strain CBS 962.96)</name>
    <dbReference type="NCBI Taxonomy" id="1314807"/>
    <lineage>
        <taxon>Eukaryota</taxon>
        <taxon>Fungi</taxon>
        <taxon>Dikarya</taxon>
        <taxon>Basidiomycota</taxon>
        <taxon>Agaricomycotina</taxon>
        <taxon>Agaricomycetes</taxon>
        <taxon>Agaricomycetidae</taxon>
        <taxon>Agaricales</taxon>
        <taxon>Agaricales incertae sedis</taxon>
        <taxon>Dendrothele</taxon>
    </lineage>
</organism>
<accession>A0A4V4HF24</accession>
<dbReference type="Proteomes" id="UP000297245">
    <property type="component" value="Unassembled WGS sequence"/>
</dbReference>
<name>A0A4V4HF24_DENBC</name>